<accession>A0A2N9I896</accession>
<organism evidence="1">
    <name type="scientific">Fagus sylvatica</name>
    <name type="common">Beechnut</name>
    <dbReference type="NCBI Taxonomy" id="28930"/>
    <lineage>
        <taxon>Eukaryota</taxon>
        <taxon>Viridiplantae</taxon>
        <taxon>Streptophyta</taxon>
        <taxon>Embryophyta</taxon>
        <taxon>Tracheophyta</taxon>
        <taxon>Spermatophyta</taxon>
        <taxon>Magnoliopsida</taxon>
        <taxon>eudicotyledons</taxon>
        <taxon>Gunneridae</taxon>
        <taxon>Pentapetalae</taxon>
        <taxon>rosids</taxon>
        <taxon>fabids</taxon>
        <taxon>Fagales</taxon>
        <taxon>Fagaceae</taxon>
        <taxon>Fagus</taxon>
    </lineage>
</organism>
<protein>
    <submittedName>
        <fullName evidence="1">Uncharacterized protein</fullName>
    </submittedName>
</protein>
<reference evidence="1" key="1">
    <citation type="submission" date="2018-02" db="EMBL/GenBank/DDBJ databases">
        <authorList>
            <person name="Cohen D.B."/>
            <person name="Kent A.D."/>
        </authorList>
    </citation>
    <scope>NUCLEOTIDE SEQUENCE</scope>
</reference>
<dbReference type="AlphaFoldDB" id="A0A2N9I896"/>
<gene>
    <name evidence="1" type="ORF">FSB_LOCUS48754</name>
</gene>
<name>A0A2N9I896_FAGSY</name>
<dbReference type="EMBL" id="OIVN01005110">
    <property type="protein sequence ID" value="SPD20872.1"/>
    <property type="molecule type" value="Genomic_DNA"/>
</dbReference>
<sequence>MYGSRVLCEVKTMEALGLWSRSHEAHGLAMVVGLNRGLCRGWLMRGVFGEIGFNGVVEVLGCVSDAAKNTELKKYLGVAFAVVGTADELDVAMVGMHQPNEKRVM</sequence>
<proteinExistence type="predicted"/>
<evidence type="ECO:0000313" key="1">
    <source>
        <dbReference type="EMBL" id="SPD20872.1"/>
    </source>
</evidence>